<gene>
    <name evidence="1" type="ORF">ASIM_LOCUS20860</name>
</gene>
<evidence type="ECO:0000313" key="1">
    <source>
        <dbReference type="EMBL" id="VDK80387.1"/>
    </source>
</evidence>
<dbReference type="EMBL" id="UYRR01041023">
    <property type="protein sequence ID" value="VDK80387.1"/>
    <property type="molecule type" value="Genomic_DNA"/>
</dbReference>
<sequence length="99" mass="11573">MMHFPLGKVPLMHYYVCTSAEHEKVLAKYVEWRLKLHSIRPNTKEAPLFLTFHGARITKVTESIRSLMAKFQIPLWPKWSCTMTRHAGAKPRNTFASKF</sequence>
<organism evidence="1 2">
    <name type="scientific">Anisakis simplex</name>
    <name type="common">Herring worm</name>
    <dbReference type="NCBI Taxonomy" id="6269"/>
    <lineage>
        <taxon>Eukaryota</taxon>
        <taxon>Metazoa</taxon>
        <taxon>Ecdysozoa</taxon>
        <taxon>Nematoda</taxon>
        <taxon>Chromadorea</taxon>
        <taxon>Rhabditida</taxon>
        <taxon>Spirurina</taxon>
        <taxon>Ascaridomorpha</taxon>
        <taxon>Ascaridoidea</taxon>
        <taxon>Anisakidae</taxon>
        <taxon>Anisakis</taxon>
        <taxon>Anisakis simplex complex</taxon>
    </lineage>
</organism>
<dbReference type="AlphaFoldDB" id="A0A3P6T5M0"/>
<keyword evidence="2" id="KW-1185">Reference proteome</keyword>
<protein>
    <submittedName>
        <fullName evidence="1">Uncharacterized protein</fullName>
    </submittedName>
</protein>
<name>A0A3P6T5M0_ANISI</name>
<accession>A0A3P6T5M0</accession>
<dbReference type="Proteomes" id="UP000267096">
    <property type="component" value="Unassembled WGS sequence"/>
</dbReference>
<proteinExistence type="predicted"/>
<evidence type="ECO:0000313" key="2">
    <source>
        <dbReference type="Proteomes" id="UP000267096"/>
    </source>
</evidence>
<reference evidence="1 2" key="1">
    <citation type="submission" date="2018-11" db="EMBL/GenBank/DDBJ databases">
        <authorList>
            <consortium name="Pathogen Informatics"/>
        </authorList>
    </citation>
    <scope>NUCLEOTIDE SEQUENCE [LARGE SCALE GENOMIC DNA]</scope>
</reference>